<keyword evidence="15" id="KW-0511">Multifunctional enzyme</keyword>
<dbReference type="InterPro" id="IPR050951">
    <property type="entry name" value="Retrovirus_Pol_polyprotein"/>
</dbReference>
<proteinExistence type="predicted"/>
<dbReference type="CDD" id="cd01647">
    <property type="entry name" value="RT_LTR"/>
    <property type="match status" value="1"/>
</dbReference>
<dbReference type="EMBL" id="CAMAPF010000085">
    <property type="protein sequence ID" value="CAH9095864.1"/>
    <property type="molecule type" value="Genomic_DNA"/>
</dbReference>
<dbReference type="Gene3D" id="3.30.420.10">
    <property type="entry name" value="Ribonuclease H-like superfamily/Ribonuclease H"/>
    <property type="match status" value="1"/>
</dbReference>
<evidence type="ECO:0000256" key="5">
    <source>
        <dbReference type="ARBA" id="ARBA00022723"/>
    </source>
</evidence>
<dbReference type="InterPro" id="IPR041577">
    <property type="entry name" value="RT_RNaseH_2"/>
</dbReference>
<keyword evidence="11" id="KW-0695">RNA-directed DNA polymerase</keyword>
<name>A0AAV0DCW7_9ASTE</name>
<dbReference type="Gene3D" id="3.10.10.10">
    <property type="entry name" value="HIV Type 1 Reverse Transcriptase, subunit A, domain 1"/>
    <property type="match status" value="1"/>
</dbReference>
<dbReference type="InterPro" id="IPR021109">
    <property type="entry name" value="Peptidase_aspartic_dom_sf"/>
</dbReference>
<keyword evidence="13" id="KW-0238">DNA-binding</keyword>
<evidence type="ECO:0000256" key="7">
    <source>
        <dbReference type="ARBA" id="ARBA00022759"/>
    </source>
</evidence>
<dbReference type="InterPro" id="IPR036397">
    <property type="entry name" value="RNaseH_sf"/>
</dbReference>
<dbReference type="AlphaFoldDB" id="A0AAV0DCW7"/>
<dbReference type="SUPFAM" id="SSF50630">
    <property type="entry name" value="Acid proteases"/>
    <property type="match status" value="1"/>
</dbReference>
<keyword evidence="5" id="KW-0479">Metal-binding</keyword>
<dbReference type="CDD" id="cd00303">
    <property type="entry name" value="retropepsin_like"/>
    <property type="match status" value="1"/>
</dbReference>
<dbReference type="GO" id="GO:0006508">
    <property type="term" value="P:proteolysis"/>
    <property type="evidence" value="ECO:0007669"/>
    <property type="project" value="UniProtKB-KW"/>
</dbReference>
<evidence type="ECO:0000259" key="18">
    <source>
        <dbReference type="PROSITE" id="PS50994"/>
    </source>
</evidence>
<keyword evidence="8" id="KW-0378">Hydrolase</keyword>
<dbReference type="GO" id="GO:0015074">
    <property type="term" value="P:DNA integration"/>
    <property type="evidence" value="ECO:0007669"/>
    <property type="project" value="UniProtKB-KW"/>
</dbReference>
<organism evidence="19 20">
    <name type="scientific">Cuscuta epithymum</name>
    <dbReference type="NCBI Taxonomy" id="186058"/>
    <lineage>
        <taxon>Eukaryota</taxon>
        <taxon>Viridiplantae</taxon>
        <taxon>Streptophyta</taxon>
        <taxon>Embryophyta</taxon>
        <taxon>Tracheophyta</taxon>
        <taxon>Spermatophyta</taxon>
        <taxon>Magnoliopsida</taxon>
        <taxon>eudicotyledons</taxon>
        <taxon>Gunneridae</taxon>
        <taxon>Pentapetalae</taxon>
        <taxon>asterids</taxon>
        <taxon>lamiids</taxon>
        <taxon>Solanales</taxon>
        <taxon>Convolvulaceae</taxon>
        <taxon>Cuscuteae</taxon>
        <taxon>Cuscuta</taxon>
        <taxon>Cuscuta subgen. Cuscuta</taxon>
    </lineage>
</organism>
<evidence type="ECO:0000256" key="8">
    <source>
        <dbReference type="ARBA" id="ARBA00022801"/>
    </source>
</evidence>
<dbReference type="InterPro" id="IPR001584">
    <property type="entry name" value="Integrase_cat-core"/>
</dbReference>
<dbReference type="GO" id="GO:0004519">
    <property type="term" value="F:endonuclease activity"/>
    <property type="evidence" value="ECO:0007669"/>
    <property type="project" value="UniProtKB-KW"/>
</dbReference>
<gene>
    <name evidence="19" type="ORF">CEPIT_LOCUS13483</name>
</gene>
<evidence type="ECO:0000256" key="1">
    <source>
        <dbReference type="ARBA" id="ARBA00022670"/>
    </source>
</evidence>
<feature type="region of interest" description="Disordered" evidence="16">
    <location>
        <begin position="1157"/>
        <end position="1182"/>
    </location>
</feature>
<dbReference type="GO" id="GO:0003677">
    <property type="term" value="F:DNA binding"/>
    <property type="evidence" value="ECO:0007669"/>
    <property type="project" value="UniProtKB-KW"/>
</dbReference>
<dbReference type="PANTHER" id="PTHR37984:SF5">
    <property type="entry name" value="PROTEIN NYNRIN-LIKE"/>
    <property type="match status" value="1"/>
</dbReference>
<dbReference type="InterPro" id="IPR012337">
    <property type="entry name" value="RNaseH-like_sf"/>
</dbReference>
<dbReference type="CDD" id="cd09274">
    <property type="entry name" value="RNase_HI_RT_Ty3"/>
    <property type="match status" value="1"/>
</dbReference>
<dbReference type="Pfam" id="PF00078">
    <property type="entry name" value="RVT_1"/>
    <property type="match status" value="1"/>
</dbReference>
<evidence type="ECO:0000256" key="13">
    <source>
        <dbReference type="ARBA" id="ARBA00023125"/>
    </source>
</evidence>
<keyword evidence="1" id="KW-0645">Protease</keyword>
<dbReference type="FunFam" id="3.30.70.270:FF:000020">
    <property type="entry name" value="Transposon Tf2-6 polyprotein-like Protein"/>
    <property type="match status" value="1"/>
</dbReference>
<dbReference type="Pfam" id="PF24626">
    <property type="entry name" value="SH3_Tf2-1"/>
    <property type="match status" value="1"/>
</dbReference>
<dbReference type="SUPFAM" id="SSF56672">
    <property type="entry name" value="DNA/RNA polymerases"/>
    <property type="match status" value="1"/>
</dbReference>
<evidence type="ECO:0000256" key="16">
    <source>
        <dbReference type="SAM" id="MobiDB-lite"/>
    </source>
</evidence>
<dbReference type="InterPro" id="IPR043502">
    <property type="entry name" value="DNA/RNA_pol_sf"/>
</dbReference>
<dbReference type="FunFam" id="3.10.10.10:FF:000007">
    <property type="entry name" value="Retrovirus-related Pol polyprotein from transposon 17.6-like Protein"/>
    <property type="match status" value="1"/>
</dbReference>
<keyword evidence="14" id="KW-0233">DNA recombination</keyword>
<feature type="compositionally biased region" description="Pro residues" evidence="16">
    <location>
        <begin position="194"/>
        <end position="206"/>
    </location>
</feature>
<evidence type="ECO:0000256" key="15">
    <source>
        <dbReference type="ARBA" id="ARBA00023268"/>
    </source>
</evidence>
<evidence type="ECO:0000256" key="2">
    <source>
        <dbReference type="ARBA" id="ARBA00022679"/>
    </source>
</evidence>
<dbReference type="Gene3D" id="3.30.70.270">
    <property type="match status" value="2"/>
</dbReference>
<keyword evidence="9" id="KW-0460">Magnesium</keyword>
<keyword evidence="10" id="KW-0229">DNA integration</keyword>
<accession>A0AAV0DCW7</accession>
<feature type="region of interest" description="Disordered" evidence="16">
    <location>
        <begin position="193"/>
        <end position="212"/>
    </location>
</feature>
<dbReference type="GO" id="GO:0046872">
    <property type="term" value="F:metal ion binding"/>
    <property type="evidence" value="ECO:0007669"/>
    <property type="project" value="UniProtKB-KW"/>
</dbReference>
<sequence length="1191" mass="135090">MMRNPSTTNNCKKNRGGTEVEIAGDISALNTLSGQGTPCSLRIWGNVGKKKCLTMIDSGSTHNFIKPSAVEQLQISTQAIQPFKVSVGNGDTLSCQHYCPNVALILQGTTFHIDLHVLPIAGPDIVLGIQWLQGLGTIAHDYSNLTMKFKYEGKLITLKGETTLNPQPVTFAQLETRVPSDEVDTLYVLYQLPPEQPPENKPPQPPGQLALPSHLTDSCKELLLEFSTIFSPPKSLPPKRPFDHHIHLLPNTKPINIRPYRYPHAQKNEMERLVQEMLEQGIIWPSRSPFSSPVLLVRKKDGTYRFCVDYRALNAATVRDNFPIPTADELFDELGGATIFTKLDLRAGYHQIRVRAHDVHKTAFRTHDGHFEFLVMPFGLTNAPATFQAAMNAILAPYLRKFVTVFFDDILIYSRSHEEHLGHLRQVLSCLLYHEFYLKLAKCVFCQESTEYLGHIITKEGVKVDPNKIVAIESWPIPKTVRQLRGFLGLSGYYRRFIKGYATIASPLTDLLQKDKFIWSASATQAFQDLKMAFTTAPVLCLPNFSLKFVVETDASNVGIGAVLMQQDHPISYFSKKIGPKLQTASTYIQELYAITEAVRKWRQYLLGSSFIIRTDHQSLKTLFSHVILTPEQHKYVDKLLGFDFQIEFKPGKDNSAADSLSRIHEHPVCLLLASRPTPEFLDVLRAENQTFNDLRHLHTQLEAGALPSDYTTNNGVLLYKRRYYLSPNSSLIDDLLHDFHCSKMGGHTGPKRTLVKLASIFYWPHMRRTVDEYVSSCLTCQQTKYITKAPAGLLQPLPIPEQVWNELTMDFIVGLPVSHGFSSIMVVVDRLTKFAHFGALPAKFNSIRVAHLFIDIVVKLHGFPSILISDRDPVFMSKFWEKLFELSGSKLKHSTAYHPQTDGQSEVVNRGLEQYLRAFAMEKPITWFDFLSWAEFCYNTSHNESIGMTPFQALYGRAPPIIPRYTPNSTDIQALDSLLTECDNIMHVLKESLRQAQHRMVQKANKHRREVVFQEGDLVLLKLQSFRQNSVAHRQSFKLAKRYFGPFRVLERVGHVSYKLDLPPGARIHPVFHVSLLKTFKGPVKESPPTLPADLLEECPNSPITVCGTRRILRHGRLEPQVLVHWPGSSQDDVSWMDKRTLDEMLPNLHLEDKVPIEAGESDTAETDPVNTRRSSRTKKLPARFEDYIM</sequence>
<dbReference type="PANTHER" id="PTHR37984">
    <property type="entry name" value="PROTEIN CBG26694"/>
    <property type="match status" value="1"/>
</dbReference>
<dbReference type="GO" id="GO:0003887">
    <property type="term" value="F:DNA-directed DNA polymerase activity"/>
    <property type="evidence" value="ECO:0007669"/>
    <property type="project" value="UniProtKB-KW"/>
</dbReference>
<dbReference type="InterPro" id="IPR056924">
    <property type="entry name" value="SH3_Tf2-1"/>
</dbReference>
<evidence type="ECO:0000256" key="12">
    <source>
        <dbReference type="ARBA" id="ARBA00022932"/>
    </source>
</evidence>
<evidence type="ECO:0000256" key="9">
    <source>
        <dbReference type="ARBA" id="ARBA00022842"/>
    </source>
</evidence>
<evidence type="ECO:0000256" key="14">
    <source>
        <dbReference type="ARBA" id="ARBA00023172"/>
    </source>
</evidence>
<dbReference type="GO" id="GO:0006310">
    <property type="term" value="P:DNA recombination"/>
    <property type="evidence" value="ECO:0007669"/>
    <property type="project" value="UniProtKB-KW"/>
</dbReference>
<comment type="caution">
    <text evidence="19">The sequence shown here is derived from an EMBL/GenBank/DDBJ whole genome shotgun (WGS) entry which is preliminary data.</text>
</comment>
<dbReference type="PROSITE" id="PS50878">
    <property type="entry name" value="RT_POL"/>
    <property type="match status" value="1"/>
</dbReference>
<keyword evidence="12" id="KW-0239">DNA-directed DNA polymerase</keyword>
<keyword evidence="3" id="KW-0548">Nucleotidyltransferase</keyword>
<dbReference type="Pfam" id="PF17919">
    <property type="entry name" value="RT_RNaseH_2"/>
    <property type="match status" value="1"/>
</dbReference>
<evidence type="ECO:0000256" key="11">
    <source>
        <dbReference type="ARBA" id="ARBA00022918"/>
    </source>
</evidence>
<keyword evidence="20" id="KW-1185">Reference proteome</keyword>
<keyword evidence="4" id="KW-0540">Nuclease</keyword>
<evidence type="ECO:0000256" key="6">
    <source>
        <dbReference type="ARBA" id="ARBA00022750"/>
    </source>
</evidence>
<dbReference type="GO" id="GO:0003964">
    <property type="term" value="F:RNA-directed DNA polymerase activity"/>
    <property type="evidence" value="ECO:0007669"/>
    <property type="project" value="UniProtKB-KW"/>
</dbReference>
<keyword evidence="6" id="KW-0064">Aspartyl protease</keyword>
<protein>
    <recommendedName>
        <fullName evidence="21">Reverse transcriptase</fullName>
    </recommendedName>
</protein>
<evidence type="ECO:0000256" key="3">
    <source>
        <dbReference type="ARBA" id="ARBA00022695"/>
    </source>
</evidence>
<dbReference type="InterPro" id="IPR041588">
    <property type="entry name" value="Integrase_H2C2"/>
</dbReference>
<evidence type="ECO:0000256" key="10">
    <source>
        <dbReference type="ARBA" id="ARBA00022908"/>
    </source>
</evidence>
<dbReference type="GO" id="GO:0004190">
    <property type="term" value="F:aspartic-type endopeptidase activity"/>
    <property type="evidence" value="ECO:0007669"/>
    <property type="project" value="UniProtKB-KW"/>
</dbReference>
<dbReference type="InterPro" id="IPR000477">
    <property type="entry name" value="RT_dom"/>
</dbReference>
<evidence type="ECO:0000313" key="19">
    <source>
        <dbReference type="EMBL" id="CAH9095864.1"/>
    </source>
</evidence>
<dbReference type="Pfam" id="PF08284">
    <property type="entry name" value="RVP_2"/>
    <property type="match status" value="1"/>
</dbReference>
<evidence type="ECO:0000256" key="4">
    <source>
        <dbReference type="ARBA" id="ARBA00022722"/>
    </source>
</evidence>
<evidence type="ECO:0008006" key="21">
    <source>
        <dbReference type="Google" id="ProtNLM"/>
    </source>
</evidence>
<keyword evidence="7" id="KW-0255">Endonuclease</keyword>
<reference evidence="19" key="1">
    <citation type="submission" date="2022-07" db="EMBL/GenBank/DDBJ databases">
        <authorList>
            <person name="Macas J."/>
            <person name="Novak P."/>
            <person name="Neumann P."/>
        </authorList>
    </citation>
    <scope>NUCLEOTIDE SEQUENCE</scope>
</reference>
<dbReference type="InterPro" id="IPR043128">
    <property type="entry name" value="Rev_trsase/Diguanyl_cyclase"/>
</dbReference>
<dbReference type="Gene3D" id="1.10.340.70">
    <property type="match status" value="1"/>
</dbReference>
<dbReference type="Gene3D" id="2.40.70.10">
    <property type="entry name" value="Acid Proteases"/>
    <property type="match status" value="1"/>
</dbReference>
<dbReference type="Proteomes" id="UP001152523">
    <property type="component" value="Unassembled WGS sequence"/>
</dbReference>
<feature type="domain" description="Reverse transcriptase" evidence="17">
    <location>
        <begin position="278"/>
        <end position="457"/>
    </location>
</feature>
<keyword evidence="2" id="KW-0808">Transferase</keyword>
<dbReference type="Pfam" id="PF17921">
    <property type="entry name" value="Integrase_H2C2"/>
    <property type="match status" value="1"/>
</dbReference>
<evidence type="ECO:0000313" key="20">
    <source>
        <dbReference type="Proteomes" id="UP001152523"/>
    </source>
</evidence>
<evidence type="ECO:0000259" key="17">
    <source>
        <dbReference type="PROSITE" id="PS50878"/>
    </source>
</evidence>
<dbReference type="SUPFAM" id="SSF53098">
    <property type="entry name" value="Ribonuclease H-like"/>
    <property type="match status" value="1"/>
</dbReference>
<feature type="domain" description="Integrase catalytic" evidence="18">
    <location>
        <begin position="795"/>
        <end position="959"/>
    </location>
</feature>
<dbReference type="PROSITE" id="PS50994">
    <property type="entry name" value="INTEGRASE"/>
    <property type="match status" value="1"/>
</dbReference>